<comment type="cofactor">
    <cofactor evidence="1 5">
        <name>heme</name>
        <dbReference type="ChEBI" id="CHEBI:30413"/>
    </cofactor>
</comment>
<dbReference type="InterPro" id="IPR002401">
    <property type="entry name" value="Cyt_P450_E_grp-I"/>
</dbReference>
<organism evidence="6 7">
    <name type="scientific">Mycoemilia scoparia</name>
    <dbReference type="NCBI Taxonomy" id="417184"/>
    <lineage>
        <taxon>Eukaryota</taxon>
        <taxon>Fungi</taxon>
        <taxon>Fungi incertae sedis</taxon>
        <taxon>Zoopagomycota</taxon>
        <taxon>Kickxellomycotina</taxon>
        <taxon>Kickxellomycetes</taxon>
        <taxon>Kickxellales</taxon>
        <taxon>Kickxellaceae</taxon>
        <taxon>Mycoemilia</taxon>
    </lineage>
</organism>
<sequence length="590" mass="66720">MAGFSTILPTPSEAIDSIKSAANAFVTSPLPYNKLPHPQLSFWQWALVAIASMFVWRILKVRVFTPLAKIPGPFWETIFAYRMYKSLIEGNFHDYLLEQQLKYGPVFYFAKNKVCVGDPEDARYILGKKAFIKSKTYNTSILGAPNIFTTKDPKFNEMRRRQIGPAFTVSHIAEMEKTIHNVTAAALKEKIETLMDQTERQTGIRQCKFNYVNDFNYMSFDVISELAFGESFGMLRKGNYRILEQIHSTGFLAAIEATIPITLDKEFLMKKSRKDARELAEFTRGIIQKRIRENQEKGKPEKKDILQIFIDSVDKETGNRMSVQEIVSENIILLFAGTDTASSTMSWTLFLLMVYPDIYKKVVQEVRSAFPNPKSNIKYSEARSKLPYLEAVIYESMRLQAAVPTGLGRTVPKGGAEFHGHKIPGGTTVYVFIHGLHRNPQYWDQPNKFIPERFLGEGAAARKRNMFGFSTGYRICSGRNLAWTEIFLTMSRLLRDYDFELPKDTLYGPDVIDPKTGEPKIMPGRLGLAFGPRHPDRDGWIIAKPADLSAFSIPVDNTNTHGMHQSSAAYSGVDGNRTPLTAVSTTSTLV</sequence>
<dbReference type="PRINTS" id="PR00385">
    <property type="entry name" value="P450"/>
</dbReference>
<evidence type="ECO:0000256" key="1">
    <source>
        <dbReference type="ARBA" id="ARBA00001971"/>
    </source>
</evidence>
<dbReference type="Pfam" id="PF00067">
    <property type="entry name" value="p450"/>
    <property type="match status" value="1"/>
</dbReference>
<gene>
    <name evidence="6" type="ORF">H4219_003553</name>
</gene>
<dbReference type="GO" id="GO:0020037">
    <property type="term" value="F:heme binding"/>
    <property type="evidence" value="ECO:0007669"/>
    <property type="project" value="InterPro"/>
</dbReference>
<dbReference type="Gene3D" id="1.10.630.10">
    <property type="entry name" value="Cytochrome P450"/>
    <property type="match status" value="1"/>
</dbReference>
<comment type="caution">
    <text evidence="6">The sequence shown here is derived from an EMBL/GenBank/DDBJ whole genome shotgun (WGS) entry which is preliminary data.</text>
</comment>
<proteinExistence type="predicted"/>
<keyword evidence="5" id="KW-0349">Heme</keyword>
<keyword evidence="4 5" id="KW-0408">Iron</keyword>
<dbReference type="InterPro" id="IPR050121">
    <property type="entry name" value="Cytochrome_P450_monoxygenase"/>
</dbReference>
<name>A0A9W7ZYG8_9FUNG</name>
<evidence type="ECO:0000313" key="6">
    <source>
        <dbReference type="EMBL" id="KAJ1916820.1"/>
    </source>
</evidence>
<dbReference type="GO" id="GO:0016705">
    <property type="term" value="F:oxidoreductase activity, acting on paired donors, with incorporation or reduction of molecular oxygen"/>
    <property type="evidence" value="ECO:0007669"/>
    <property type="project" value="InterPro"/>
</dbReference>
<dbReference type="GO" id="GO:0004497">
    <property type="term" value="F:monooxygenase activity"/>
    <property type="evidence" value="ECO:0007669"/>
    <property type="project" value="InterPro"/>
</dbReference>
<evidence type="ECO:0000256" key="5">
    <source>
        <dbReference type="PIRSR" id="PIRSR602401-1"/>
    </source>
</evidence>
<reference evidence="6" key="1">
    <citation type="submission" date="2022-07" db="EMBL/GenBank/DDBJ databases">
        <title>Phylogenomic reconstructions and comparative analyses of Kickxellomycotina fungi.</title>
        <authorList>
            <person name="Reynolds N.K."/>
            <person name="Stajich J.E."/>
            <person name="Barry K."/>
            <person name="Grigoriev I.V."/>
            <person name="Crous P."/>
            <person name="Smith M.E."/>
        </authorList>
    </citation>
    <scope>NUCLEOTIDE SEQUENCE</scope>
    <source>
        <strain evidence="6">NBRC 100468</strain>
    </source>
</reference>
<feature type="binding site" description="axial binding residue" evidence="5">
    <location>
        <position position="476"/>
    </location>
    <ligand>
        <name>heme</name>
        <dbReference type="ChEBI" id="CHEBI:30413"/>
    </ligand>
    <ligandPart>
        <name>Fe</name>
        <dbReference type="ChEBI" id="CHEBI:18248"/>
    </ligandPart>
</feature>
<dbReference type="SUPFAM" id="SSF48264">
    <property type="entry name" value="Cytochrome P450"/>
    <property type="match status" value="1"/>
</dbReference>
<keyword evidence="2 5" id="KW-0479">Metal-binding</keyword>
<dbReference type="PRINTS" id="PR00463">
    <property type="entry name" value="EP450I"/>
</dbReference>
<dbReference type="InterPro" id="IPR001128">
    <property type="entry name" value="Cyt_P450"/>
</dbReference>
<dbReference type="GO" id="GO:0005506">
    <property type="term" value="F:iron ion binding"/>
    <property type="evidence" value="ECO:0007669"/>
    <property type="project" value="InterPro"/>
</dbReference>
<evidence type="ECO:0000256" key="2">
    <source>
        <dbReference type="ARBA" id="ARBA00022723"/>
    </source>
</evidence>
<dbReference type="Proteomes" id="UP001150538">
    <property type="component" value="Unassembled WGS sequence"/>
</dbReference>
<evidence type="ECO:0000256" key="4">
    <source>
        <dbReference type="ARBA" id="ARBA00023004"/>
    </source>
</evidence>
<dbReference type="GO" id="GO:0044550">
    <property type="term" value="P:secondary metabolite biosynthetic process"/>
    <property type="evidence" value="ECO:0007669"/>
    <property type="project" value="UniProtKB-ARBA"/>
</dbReference>
<keyword evidence="3" id="KW-0560">Oxidoreductase</keyword>
<protein>
    <recommendedName>
        <fullName evidence="8">Cytochrome P450</fullName>
    </recommendedName>
</protein>
<dbReference type="PANTHER" id="PTHR24305">
    <property type="entry name" value="CYTOCHROME P450"/>
    <property type="match status" value="1"/>
</dbReference>
<dbReference type="OrthoDB" id="1470350at2759"/>
<dbReference type="EMBL" id="JANBPU010000090">
    <property type="protein sequence ID" value="KAJ1916820.1"/>
    <property type="molecule type" value="Genomic_DNA"/>
</dbReference>
<evidence type="ECO:0000313" key="7">
    <source>
        <dbReference type="Proteomes" id="UP001150538"/>
    </source>
</evidence>
<dbReference type="AlphaFoldDB" id="A0A9W7ZYG8"/>
<dbReference type="InterPro" id="IPR036396">
    <property type="entry name" value="Cyt_P450_sf"/>
</dbReference>
<keyword evidence="7" id="KW-1185">Reference proteome</keyword>
<evidence type="ECO:0000256" key="3">
    <source>
        <dbReference type="ARBA" id="ARBA00023002"/>
    </source>
</evidence>
<evidence type="ECO:0008006" key="8">
    <source>
        <dbReference type="Google" id="ProtNLM"/>
    </source>
</evidence>
<accession>A0A9W7ZYG8</accession>
<dbReference type="PANTHER" id="PTHR24305:SF235">
    <property type="entry name" value="CYTOCHROME P450 MONOOXYGENASE APDB-RELATED"/>
    <property type="match status" value="1"/>
</dbReference>